<feature type="coiled-coil region" evidence="1">
    <location>
        <begin position="176"/>
        <end position="214"/>
    </location>
</feature>
<evidence type="ECO:0000313" key="2">
    <source>
        <dbReference type="EMBL" id="CBH99823.1"/>
    </source>
</evidence>
<protein>
    <submittedName>
        <fullName evidence="2">Uncharacterized protein</fullName>
    </submittedName>
</protein>
<sequence>MTELTITCPKCKTDFPLTESLAAPLIEATRQQFEQKISQKDEEIAQREQAVRDQEKQVLEEKRAIAQQVTDQVAEQLNTERARLIEDERKKAKLASAAEIDTKNQELTELQEVLKVRDEKLAEAQKAQAELIKKQRELDDAKRELELTVETRVQEGLSEVRSQAKREAEDGLKLKVMEKDQTIASMQQKIEELKQKAEQGSQQLQGEVQELELENLLRVRFPYDTIEPVAKGEFGGDALQRVVSPGGLMSGTILWESKRTKNWNHNWLVKLRDDQRNAKADISVLVSHALPEGIETFDVIDGVWITHPRSLLPVATILRHTLLQVSNARLISEGQQTKAEMVYQYLTGPLFRQRVEALVEAFSSMQDDLDKERKVIMKQWAKRQQQIERVMSATVGMHGDLQGIAGKSIQEIEGLELKELDSGTPTSMMSQEE</sequence>
<organism evidence="2">
    <name type="scientific">mine drainage metagenome</name>
    <dbReference type="NCBI Taxonomy" id="410659"/>
    <lineage>
        <taxon>unclassified sequences</taxon>
        <taxon>metagenomes</taxon>
        <taxon>ecological metagenomes</taxon>
    </lineage>
</organism>
<evidence type="ECO:0000256" key="1">
    <source>
        <dbReference type="SAM" id="Coils"/>
    </source>
</evidence>
<dbReference type="EMBL" id="CABN01000056">
    <property type="protein sequence ID" value="CBH99823.1"/>
    <property type="molecule type" value="Genomic_DNA"/>
</dbReference>
<feature type="coiled-coil region" evidence="1">
    <location>
        <begin position="30"/>
        <end position="57"/>
    </location>
</feature>
<dbReference type="Pfam" id="PF09903">
    <property type="entry name" value="DUF2130"/>
    <property type="match status" value="1"/>
</dbReference>
<accession>E6PY14</accession>
<comment type="caution">
    <text evidence="2">The sequence shown here is derived from an EMBL/GenBank/DDBJ whole genome shotgun (WGS) entry which is preliminary data.</text>
</comment>
<keyword evidence="1" id="KW-0175">Coiled coil</keyword>
<gene>
    <name evidence="2" type="ORF">CARN3_0779</name>
</gene>
<dbReference type="AlphaFoldDB" id="E6PY14"/>
<name>E6PY14_9ZZZZ</name>
<feature type="coiled-coil region" evidence="1">
    <location>
        <begin position="107"/>
        <end position="151"/>
    </location>
</feature>
<reference evidence="2" key="1">
    <citation type="submission" date="2009-10" db="EMBL/GenBank/DDBJ databases">
        <title>Diversity of trophic interactions inside an arsenic-rich microbial ecosystem.</title>
        <authorList>
            <person name="Bertin P.N."/>
            <person name="Heinrich-Salmeron A."/>
            <person name="Pelletier E."/>
            <person name="Goulhen-Chollet F."/>
            <person name="Arsene-Ploetze F."/>
            <person name="Gallien S."/>
            <person name="Calteau A."/>
            <person name="Vallenet D."/>
            <person name="Casiot C."/>
            <person name="Chane-Woon-Ming B."/>
            <person name="Giloteaux L."/>
            <person name="Barakat M."/>
            <person name="Bonnefoy V."/>
            <person name="Bruneel O."/>
            <person name="Chandler M."/>
            <person name="Cleiss J."/>
            <person name="Duran R."/>
            <person name="Elbaz-Poulichet F."/>
            <person name="Fonknechten N."/>
            <person name="Lauga B."/>
            <person name="Mornico D."/>
            <person name="Ortet P."/>
            <person name="Schaeffer C."/>
            <person name="Siguier P."/>
            <person name="Alexander Thil Smith A."/>
            <person name="Van Dorsselaer A."/>
            <person name="Weissenbach J."/>
            <person name="Medigue C."/>
            <person name="Le Paslier D."/>
        </authorList>
    </citation>
    <scope>NUCLEOTIDE SEQUENCE</scope>
</reference>
<proteinExistence type="predicted"/>
<dbReference type="InterPro" id="IPR019219">
    <property type="entry name" value="DUF2130"/>
</dbReference>